<evidence type="ECO:0008006" key="6">
    <source>
        <dbReference type="Google" id="ProtNLM"/>
    </source>
</evidence>
<dbReference type="PANTHER" id="PTHR47073">
    <property type="entry name" value="PROTEIN ANTI-SILENCING 1"/>
    <property type="match status" value="1"/>
</dbReference>
<dbReference type="InterPro" id="IPR000504">
    <property type="entry name" value="RRM_dom"/>
</dbReference>
<evidence type="ECO:0000256" key="2">
    <source>
        <dbReference type="SAM" id="MobiDB-lite"/>
    </source>
</evidence>
<evidence type="ECO:0000259" key="4">
    <source>
        <dbReference type="PROSITE" id="PS51038"/>
    </source>
</evidence>
<reference evidence="5" key="1">
    <citation type="submission" date="2019-08" db="EMBL/GenBank/DDBJ databases">
        <title>Reference gene set and small RNA set construction with multiple tissues from Davidia involucrata Baill.</title>
        <authorList>
            <person name="Yang H."/>
            <person name="Zhou C."/>
            <person name="Li G."/>
            <person name="Wang J."/>
            <person name="Gao P."/>
            <person name="Wang M."/>
            <person name="Wang R."/>
            <person name="Zhao Y."/>
        </authorList>
    </citation>
    <scope>NUCLEOTIDE SEQUENCE</scope>
    <source>
        <tissue evidence="5">Mixed with DoveR01_LX</tissue>
    </source>
</reference>
<accession>A0A5B7B284</accession>
<dbReference type="GO" id="GO:0003723">
    <property type="term" value="F:RNA binding"/>
    <property type="evidence" value="ECO:0007669"/>
    <property type="project" value="UniProtKB-UniRule"/>
</dbReference>
<sequence length="587" mass="66104">MSCLSEVENLEFKWGKKRGVGGKKKEVQFYESFTYDGVEYTLHDSVYMHKEGEPPYIGKLIKIWETPDKTKKVKVLWFFRPSEILNWLGDEEALENEIFLASGKGDGLTKVNPLEAIAGKCNVVCTSRDRRNPQPSVEDLQMADYIFYRTFDVGHCTISDKMDDKVAEVDVKFIFNRKESEKYSCVPKLDSVAEQNPSEEFKTAKTEGNSNHLVVKEDADVKDSLVKRKSLPGGKPASGVGADSGEVATVIGEQGSVSGEKTIRRCVVDSDKVLDKGEKSAKDSCALEDRPSKKAKFDSSTKLSEDKNRDSVQKLSINSDRSDVKDFVGTVTSSEEKSKSRLAKDSLGLENGPPQKQKPDEKVTKFSNGKLLKASARESPDDDSRTEGKEIEVTRRPDADKSKWFRALPWEERIQTAHEEGKLVLLQNLDPEYTSAEVEDIIWHGFKENCTAKMVQRTAISSPHSGQALVIFKTREAAERVIRKLDEGCLMLSNGRPLVGGIAPPPCLPGKQSTFFGHLFIDKIKMQMQREMKQAVSTSHCSQPNTIEYEMAMEWCLLQSRSESWWKRLYKQQGEELRKLKANLKSK</sequence>
<dbReference type="Gene3D" id="2.30.30.490">
    <property type="match status" value="1"/>
</dbReference>
<dbReference type="SUPFAM" id="SSF54928">
    <property type="entry name" value="RNA-binding domain, RBD"/>
    <property type="match status" value="1"/>
</dbReference>
<dbReference type="FunFam" id="2.30.30.490:FF:000017">
    <property type="entry name" value="Bromo-adjacent homology (BAH) domain-containing protein"/>
    <property type="match status" value="1"/>
</dbReference>
<dbReference type="SMART" id="SM00439">
    <property type="entry name" value="BAH"/>
    <property type="match status" value="1"/>
</dbReference>
<feature type="domain" description="RRM" evidence="3">
    <location>
        <begin position="422"/>
        <end position="505"/>
    </location>
</feature>
<dbReference type="InterPro" id="IPR012677">
    <property type="entry name" value="Nucleotide-bd_a/b_plait_sf"/>
</dbReference>
<keyword evidence="1" id="KW-0694">RNA-binding</keyword>
<protein>
    <recommendedName>
        <fullName evidence="6">BAH domain-containing protein</fullName>
    </recommendedName>
</protein>
<dbReference type="InterPro" id="IPR001025">
    <property type="entry name" value="BAH_dom"/>
</dbReference>
<feature type="compositionally biased region" description="Basic and acidic residues" evidence="2">
    <location>
        <begin position="375"/>
        <end position="396"/>
    </location>
</feature>
<dbReference type="GO" id="GO:0003682">
    <property type="term" value="F:chromatin binding"/>
    <property type="evidence" value="ECO:0007669"/>
    <property type="project" value="InterPro"/>
</dbReference>
<name>A0A5B7B284_DAVIN</name>
<feature type="compositionally biased region" description="Basic and acidic residues" evidence="2">
    <location>
        <begin position="334"/>
        <end position="344"/>
    </location>
</feature>
<dbReference type="Gene3D" id="3.30.70.330">
    <property type="match status" value="1"/>
</dbReference>
<organism evidence="5">
    <name type="scientific">Davidia involucrata</name>
    <name type="common">Dove tree</name>
    <dbReference type="NCBI Taxonomy" id="16924"/>
    <lineage>
        <taxon>Eukaryota</taxon>
        <taxon>Viridiplantae</taxon>
        <taxon>Streptophyta</taxon>
        <taxon>Embryophyta</taxon>
        <taxon>Tracheophyta</taxon>
        <taxon>Spermatophyta</taxon>
        <taxon>Magnoliopsida</taxon>
        <taxon>eudicotyledons</taxon>
        <taxon>Gunneridae</taxon>
        <taxon>Pentapetalae</taxon>
        <taxon>asterids</taxon>
        <taxon>Cornales</taxon>
        <taxon>Nyssaceae</taxon>
        <taxon>Davidia</taxon>
    </lineage>
</organism>
<dbReference type="PROSITE" id="PS50102">
    <property type="entry name" value="RRM"/>
    <property type="match status" value="1"/>
</dbReference>
<feature type="domain" description="BAH" evidence="4">
    <location>
        <begin position="38"/>
        <end position="162"/>
    </location>
</feature>
<proteinExistence type="predicted"/>
<dbReference type="InterPro" id="IPR035979">
    <property type="entry name" value="RBD_domain_sf"/>
</dbReference>
<evidence type="ECO:0000259" key="3">
    <source>
        <dbReference type="PROSITE" id="PS50102"/>
    </source>
</evidence>
<dbReference type="AlphaFoldDB" id="A0A5B7B284"/>
<dbReference type="PROSITE" id="PS51038">
    <property type="entry name" value="BAH"/>
    <property type="match status" value="1"/>
</dbReference>
<evidence type="ECO:0000256" key="1">
    <source>
        <dbReference type="PROSITE-ProRule" id="PRU00176"/>
    </source>
</evidence>
<evidence type="ECO:0000313" key="5">
    <source>
        <dbReference type="EMBL" id="MPA62997.1"/>
    </source>
</evidence>
<dbReference type="CDD" id="cd00590">
    <property type="entry name" value="RRM_SF"/>
    <property type="match status" value="1"/>
</dbReference>
<dbReference type="Pfam" id="PF01426">
    <property type="entry name" value="BAH"/>
    <property type="match status" value="1"/>
</dbReference>
<dbReference type="EMBL" id="GHES01032438">
    <property type="protein sequence ID" value="MPA62997.1"/>
    <property type="molecule type" value="Transcribed_RNA"/>
</dbReference>
<feature type="compositionally biased region" description="Basic and acidic residues" evidence="2">
    <location>
        <begin position="278"/>
        <end position="312"/>
    </location>
</feature>
<feature type="region of interest" description="Disordered" evidence="2">
    <location>
        <begin position="278"/>
        <end position="396"/>
    </location>
</feature>
<gene>
    <name evidence="5" type="ORF">Din_032438</name>
</gene>
<dbReference type="PANTHER" id="PTHR47073:SF2">
    <property type="entry name" value="PROTEIN ANTI-SILENCING 1"/>
    <property type="match status" value="1"/>
</dbReference>
<dbReference type="InterPro" id="IPR043151">
    <property type="entry name" value="BAH_sf"/>
</dbReference>